<evidence type="ECO:0000259" key="11">
    <source>
        <dbReference type="Pfam" id="PF00288"/>
    </source>
</evidence>
<dbReference type="InterPro" id="IPR004424">
    <property type="entry name" value="IspE"/>
</dbReference>
<dbReference type="GO" id="GO:0019288">
    <property type="term" value="P:isopentenyl diphosphate biosynthetic process, methylerythritol 4-phosphate pathway"/>
    <property type="evidence" value="ECO:0007669"/>
    <property type="project" value="UniProtKB-UniRule"/>
</dbReference>
<feature type="active site" evidence="10">
    <location>
        <position position="10"/>
    </location>
</feature>
<dbReference type="InterPro" id="IPR013750">
    <property type="entry name" value="GHMP_kinase_C_dom"/>
</dbReference>
<protein>
    <recommendedName>
        <fullName evidence="3 10">4-diphosphocytidyl-2-C-methyl-D-erythritol kinase</fullName>
        <shortName evidence="10">CMK</shortName>
        <ecNumber evidence="2 10">2.7.1.148</ecNumber>
    </recommendedName>
    <alternativeName>
        <fullName evidence="9 10">4-(cytidine-5'-diphospho)-2-C-methyl-D-erythritol kinase</fullName>
    </alternativeName>
</protein>
<keyword evidence="6 10" id="KW-0418">Kinase</keyword>
<evidence type="ECO:0000256" key="2">
    <source>
        <dbReference type="ARBA" id="ARBA00012052"/>
    </source>
</evidence>
<dbReference type="SUPFAM" id="SSF54211">
    <property type="entry name" value="Ribosomal protein S5 domain 2-like"/>
    <property type="match status" value="1"/>
</dbReference>
<evidence type="ECO:0000313" key="14">
    <source>
        <dbReference type="Proteomes" id="UP000267187"/>
    </source>
</evidence>
<evidence type="ECO:0000259" key="12">
    <source>
        <dbReference type="Pfam" id="PF08544"/>
    </source>
</evidence>
<proteinExistence type="inferred from homology"/>
<keyword evidence="14" id="KW-1185">Reference proteome</keyword>
<dbReference type="InterPro" id="IPR014721">
    <property type="entry name" value="Ribsml_uS5_D2-typ_fold_subgr"/>
</dbReference>
<feature type="domain" description="GHMP kinase C-terminal" evidence="12">
    <location>
        <begin position="195"/>
        <end position="258"/>
    </location>
</feature>
<dbReference type="RefSeq" id="WP_121876659.1">
    <property type="nucleotide sequence ID" value="NZ_REFJ01000003.1"/>
</dbReference>
<name>A0A3M0A4J8_9GAMM</name>
<dbReference type="SUPFAM" id="SSF55060">
    <property type="entry name" value="GHMP Kinase, C-terminal domain"/>
    <property type="match status" value="1"/>
</dbReference>
<evidence type="ECO:0000256" key="8">
    <source>
        <dbReference type="ARBA" id="ARBA00023229"/>
    </source>
</evidence>
<dbReference type="PIRSF" id="PIRSF010376">
    <property type="entry name" value="IspE"/>
    <property type="match status" value="1"/>
</dbReference>
<dbReference type="NCBIfam" id="TIGR00154">
    <property type="entry name" value="ispE"/>
    <property type="match status" value="1"/>
</dbReference>
<dbReference type="Pfam" id="PF08544">
    <property type="entry name" value="GHMP_kinases_C"/>
    <property type="match status" value="1"/>
</dbReference>
<evidence type="ECO:0000256" key="3">
    <source>
        <dbReference type="ARBA" id="ARBA00017473"/>
    </source>
</evidence>
<dbReference type="InterPro" id="IPR020568">
    <property type="entry name" value="Ribosomal_Su5_D2-typ_SF"/>
</dbReference>
<feature type="domain" description="GHMP kinase N-terminal" evidence="11">
    <location>
        <begin position="64"/>
        <end position="142"/>
    </location>
</feature>
<dbReference type="Pfam" id="PF00288">
    <property type="entry name" value="GHMP_kinases_N"/>
    <property type="match status" value="1"/>
</dbReference>
<dbReference type="Gene3D" id="3.30.230.10">
    <property type="match status" value="1"/>
</dbReference>
<accession>A0A3M0A4J8</accession>
<dbReference type="GO" id="GO:0050515">
    <property type="term" value="F:4-(cytidine 5'-diphospho)-2-C-methyl-D-erythritol kinase activity"/>
    <property type="evidence" value="ECO:0007669"/>
    <property type="project" value="UniProtKB-UniRule"/>
</dbReference>
<feature type="binding site" evidence="10">
    <location>
        <begin position="93"/>
        <end position="103"/>
    </location>
    <ligand>
        <name>ATP</name>
        <dbReference type="ChEBI" id="CHEBI:30616"/>
    </ligand>
</feature>
<dbReference type="AlphaFoldDB" id="A0A3M0A4J8"/>
<keyword evidence="7 10" id="KW-0067">ATP-binding</keyword>
<comment type="caution">
    <text evidence="13">The sequence shown here is derived from an EMBL/GenBank/DDBJ whole genome shotgun (WGS) entry which is preliminary data.</text>
</comment>
<evidence type="ECO:0000313" key="13">
    <source>
        <dbReference type="EMBL" id="RMA79963.1"/>
    </source>
</evidence>
<evidence type="ECO:0000256" key="1">
    <source>
        <dbReference type="ARBA" id="ARBA00009684"/>
    </source>
</evidence>
<dbReference type="Gene3D" id="3.30.70.890">
    <property type="entry name" value="GHMP kinase, C-terminal domain"/>
    <property type="match status" value="1"/>
</dbReference>
<comment type="similarity">
    <text evidence="1 10">Belongs to the GHMP kinase family. IspE subfamily.</text>
</comment>
<organism evidence="13 14">
    <name type="scientific">Umboniibacter marinipuniceus</name>
    <dbReference type="NCBI Taxonomy" id="569599"/>
    <lineage>
        <taxon>Bacteria</taxon>
        <taxon>Pseudomonadati</taxon>
        <taxon>Pseudomonadota</taxon>
        <taxon>Gammaproteobacteria</taxon>
        <taxon>Cellvibrionales</taxon>
        <taxon>Cellvibrionaceae</taxon>
        <taxon>Umboniibacter</taxon>
    </lineage>
</organism>
<dbReference type="PANTHER" id="PTHR43527">
    <property type="entry name" value="4-DIPHOSPHOCYTIDYL-2-C-METHYL-D-ERYTHRITOL KINASE, CHLOROPLASTIC"/>
    <property type="match status" value="1"/>
</dbReference>
<evidence type="ECO:0000256" key="7">
    <source>
        <dbReference type="ARBA" id="ARBA00022840"/>
    </source>
</evidence>
<keyword evidence="4 10" id="KW-0808">Transferase</keyword>
<dbReference type="HAMAP" id="MF_00061">
    <property type="entry name" value="IspE"/>
    <property type="match status" value="1"/>
</dbReference>
<evidence type="ECO:0000256" key="6">
    <source>
        <dbReference type="ARBA" id="ARBA00022777"/>
    </source>
</evidence>
<evidence type="ECO:0000256" key="10">
    <source>
        <dbReference type="HAMAP-Rule" id="MF_00061"/>
    </source>
</evidence>
<comment type="catalytic activity">
    <reaction evidence="10">
        <text>4-CDP-2-C-methyl-D-erythritol + ATP = 4-CDP-2-C-methyl-D-erythritol 2-phosphate + ADP + H(+)</text>
        <dbReference type="Rhea" id="RHEA:18437"/>
        <dbReference type="ChEBI" id="CHEBI:15378"/>
        <dbReference type="ChEBI" id="CHEBI:30616"/>
        <dbReference type="ChEBI" id="CHEBI:57823"/>
        <dbReference type="ChEBI" id="CHEBI:57919"/>
        <dbReference type="ChEBI" id="CHEBI:456216"/>
        <dbReference type="EC" id="2.7.1.148"/>
    </reaction>
</comment>
<evidence type="ECO:0000256" key="4">
    <source>
        <dbReference type="ARBA" id="ARBA00022679"/>
    </source>
</evidence>
<evidence type="ECO:0000256" key="5">
    <source>
        <dbReference type="ARBA" id="ARBA00022741"/>
    </source>
</evidence>
<comment type="pathway">
    <text evidence="10">Isoprenoid biosynthesis; isopentenyl diphosphate biosynthesis via DXP pathway; isopentenyl diphosphate from 1-deoxy-D-xylulose 5-phosphate: step 3/6.</text>
</comment>
<dbReference type="InterPro" id="IPR006204">
    <property type="entry name" value="GHMP_kinase_N_dom"/>
</dbReference>
<keyword evidence="8 10" id="KW-0414">Isoprene biosynthesis</keyword>
<keyword evidence="5 10" id="KW-0547">Nucleotide-binding</keyword>
<dbReference type="EMBL" id="REFJ01000003">
    <property type="protein sequence ID" value="RMA79963.1"/>
    <property type="molecule type" value="Genomic_DNA"/>
</dbReference>
<dbReference type="GO" id="GO:0005524">
    <property type="term" value="F:ATP binding"/>
    <property type="evidence" value="ECO:0007669"/>
    <property type="project" value="UniProtKB-UniRule"/>
</dbReference>
<sequence length="276" mass="30030">MTLEILSPAKLNLNLHIIGQREDGYHLLESYFQLLNFGDHMGFEPQTSRIDISPEIPGVTPEENLIFRAAQLLKLTADDPQLGAKISLKKLLPMGGGLGGGSSNAATTLIALNALWQLNLSIDELATMGLSLGADVPFFVRGHSAWVEGIGERITPYPSNCHWYVVLRPRVSVSTAAIFSHPELTRDTPSSTVAAVLRQGGRNDCEPVVRSLYAEIDRTIDWLNKFSPARLTGTGACVFAAFKSKQDAEAVFRRRPDNCDGFVAQGINDSPVAQIS</sequence>
<dbReference type="OrthoDB" id="9809438at2"/>
<dbReference type="PANTHER" id="PTHR43527:SF2">
    <property type="entry name" value="4-DIPHOSPHOCYTIDYL-2-C-METHYL-D-ERYTHRITOL KINASE, CHLOROPLASTIC"/>
    <property type="match status" value="1"/>
</dbReference>
<gene>
    <name evidence="10" type="primary">ispE</name>
    <name evidence="13" type="ORF">DFR27_1315</name>
</gene>
<dbReference type="GO" id="GO:0016114">
    <property type="term" value="P:terpenoid biosynthetic process"/>
    <property type="evidence" value="ECO:0007669"/>
    <property type="project" value="UniProtKB-UniRule"/>
</dbReference>
<comment type="function">
    <text evidence="10">Catalyzes the phosphorylation of the position 2 hydroxy group of 4-diphosphocytidyl-2C-methyl-D-erythritol.</text>
</comment>
<dbReference type="InterPro" id="IPR036554">
    <property type="entry name" value="GHMP_kinase_C_sf"/>
</dbReference>
<evidence type="ECO:0000256" key="9">
    <source>
        <dbReference type="ARBA" id="ARBA00032554"/>
    </source>
</evidence>
<feature type="active site" evidence="10">
    <location>
        <position position="135"/>
    </location>
</feature>
<dbReference type="EC" id="2.7.1.148" evidence="2 10"/>
<reference evidence="13 14" key="1">
    <citation type="submission" date="2018-10" db="EMBL/GenBank/DDBJ databases">
        <title>Genomic Encyclopedia of Type Strains, Phase IV (KMG-IV): sequencing the most valuable type-strain genomes for metagenomic binning, comparative biology and taxonomic classification.</title>
        <authorList>
            <person name="Goeker M."/>
        </authorList>
    </citation>
    <scope>NUCLEOTIDE SEQUENCE [LARGE SCALE GENOMIC DNA]</scope>
    <source>
        <strain evidence="13 14">DSM 25080</strain>
    </source>
</reference>
<dbReference type="UniPathway" id="UPA00056">
    <property type="reaction ID" value="UER00094"/>
</dbReference>
<dbReference type="Proteomes" id="UP000267187">
    <property type="component" value="Unassembled WGS sequence"/>
</dbReference>